<evidence type="ECO:0000256" key="1">
    <source>
        <dbReference type="SAM" id="MobiDB-lite"/>
    </source>
</evidence>
<dbReference type="EMBL" id="KZ505029">
    <property type="protein sequence ID" value="PKU60612.1"/>
    <property type="molecule type" value="Genomic_DNA"/>
</dbReference>
<evidence type="ECO:0000313" key="3">
    <source>
        <dbReference type="Proteomes" id="UP000233837"/>
    </source>
</evidence>
<organism evidence="2 3">
    <name type="scientific">Dendrobium catenatum</name>
    <dbReference type="NCBI Taxonomy" id="906689"/>
    <lineage>
        <taxon>Eukaryota</taxon>
        <taxon>Viridiplantae</taxon>
        <taxon>Streptophyta</taxon>
        <taxon>Embryophyta</taxon>
        <taxon>Tracheophyta</taxon>
        <taxon>Spermatophyta</taxon>
        <taxon>Magnoliopsida</taxon>
        <taxon>Liliopsida</taxon>
        <taxon>Asparagales</taxon>
        <taxon>Orchidaceae</taxon>
        <taxon>Epidendroideae</taxon>
        <taxon>Malaxideae</taxon>
        <taxon>Dendrobiinae</taxon>
        <taxon>Dendrobium</taxon>
    </lineage>
</organism>
<sequence>MEVFMRTDIDWRKSFGSGFFFSFLPSKKRSIVRLSLSAGKPSPEQSSSQQAPQPPCAKTSKPLFAIKPPSATLRRKHPPPPPASFRLSSERLLVNSPHSYLAFLCKPERNQHWF</sequence>
<evidence type="ECO:0000313" key="2">
    <source>
        <dbReference type="EMBL" id="PKU60612.1"/>
    </source>
</evidence>
<keyword evidence="3" id="KW-1185">Reference proteome</keyword>
<proteinExistence type="predicted"/>
<feature type="compositionally biased region" description="Low complexity" evidence="1">
    <location>
        <begin position="41"/>
        <end position="51"/>
    </location>
</feature>
<dbReference type="AlphaFoldDB" id="A0A2I0VB22"/>
<dbReference type="Proteomes" id="UP000233837">
    <property type="component" value="Unassembled WGS sequence"/>
</dbReference>
<accession>A0A2I0VB22</accession>
<name>A0A2I0VB22_9ASPA</name>
<protein>
    <submittedName>
        <fullName evidence="2">Uncharacterized protein</fullName>
    </submittedName>
</protein>
<reference evidence="2 3" key="1">
    <citation type="journal article" date="2016" name="Sci. Rep.">
        <title>The Dendrobium catenatum Lindl. genome sequence provides insights into polysaccharide synthase, floral development and adaptive evolution.</title>
        <authorList>
            <person name="Zhang G.Q."/>
            <person name="Xu Q."/>
            <person name="Bian C."/>
            <person name="Tsai W.C."/>
            <person name="Yeh C.M."/>
            <person name="Liu K.W."/>
            <person name="Yoshida K."/>
            <person name="Zhang L.S."/>
            <person name="Chang S.B."/>
            <person name="Chen F."/>
            <person name="Shi Y."/>
            <person name="Su Y.Y."/>
            <person name="Zhang Y.Q."/>
            <person name="Chen L.J."/>
            <person name="Yin Y."/>
            <person name="Lin M."/>
            <person name="Huang H."/>
            <person name="Deng H."/>
            <person name="Wang Z.W."/>
            <person name="Zhu S.L."/>
            <person name="Zhao X."/>
            <person name="Deng C."/>
            <person name="Niu S.C."/>
            <person name="Huang J."/>
            <person name="Wang M."/>
            <person name="Liu G.H."/>
            <person name="Yang H.J."/>
            <person name="Xiao X.J."/>
            <person name="Hsiao Y.Y."/>
            <person name="Wu W.L."/>
            <person name="Chen Y.Y."/>
            <person name="Mitsuda N."/>
            <person name="Ohme-Takagi M."/>
            <person name="Luo Y.B."/>
            <person name="Van de Peer Y."/>
            <person name="Liu Z.J."/>
        </authorList>
    </citation>
    <scope>NUCLEOTIDE SEQUENCE [LARGE SCALE GENOMIC DNA]</scope>
    <source>
        <tissue evidence="2">The whole plant</tissue>
    </source>
</reference>
<gene>
    <name evidence="2" type="ORF">MA16_Dca028979</name>
</gene>
<feature type="region of interest" description="Disordered" evidence="1">
    <location>
        <begin position="36"/>
        <end position="86"/>
    </location>
</feature>
<reference evidence="2 3" key="2">
    <citation type="journal article" date="2017" name="Nature">
        <title>The Apostasia genome and the evolution of orchids.</title>
        <authorList>
            <person name="Zhang G.Q."/>
            <person name="Liu K.W."/>
            <person name="Li Z."/>
            <person name="Lohaus R."/>
            <person name="Hsiao Y.Y."/>
            <person name="Niu S.C."/>
            <person name="Wang J.Y."/>
            <person name="Lin Y.C."/>
            <person name="Xu Q."/>
            <person name="Chen L.J."/>
            <person name="Yoshida K."/>
            <person name="Fujiwara S."/>
            <person name="Wang Z.W."/>
            <person name="Zhang Y.Q."/>
            <person name="Mitsuda N."/>
            <person name="Wang M."/>
            <person name="Liu G.H."/>
            <person name="Pecoraro L."/>
            <person name="Huang H.X."/>
            <person name="Xiao X.J."/>
            <person name="Lin M."/>
            <person name="Wu X.Y."/>
            <person name="Wu W.L."/>
            <person name="Chen Y.Y."/>
            <person name="Chang S.B."/>
            <person name="Sakamoto S."/>
            <person name="Ohme-Takagi M."/>
            <person name="Yagi M."/>
            <person name="Zeng S.J."/>
            <person name="Shen C.Y."/>
            <person name="Yeh C.M."/>
            <person name="Luo Y.B."/>
            <person name="Tsai W.C."/>
            <person name="Van de Peer Y."/>
            <person name="Liu Z.J."/>
        </authorList>
    </citation>
    <scope>NUCLEOTIDE SEQUENCE [LARGE SCALE GENOMIC DNA]</scope>
    <source>
        <tissue evidence="2">The whole plant</tissue>
    </source>
</reference>